<evidence type="ECO:0000313" key="12">
    <source>
        <dbReference type="EMBL" id="MDV0446104.1"/>
    </source>
</evidence>
<evidence type="ECO:0000256" key="8">
    <source>
        <dbReference type="ARBA" id="ARBA00023136"/>
    </source>
</evidence>
<protein>
    <recommendedName>
        <fullName evidence="9">Protein-export membrane protein SecD</fullName>
    </recommendedName>
</protein>
<name>A0ABU3VRR4_9EURY</name>
<comment type="similarity">
    <text evidence="9">Belongs to the SecD/SecF family. SecD subfamily.</text>
</comment>
<accession>A0ABU3VRR4</accession>
<evidence type="ECO:0000256" key="7">
    <source>
        <dbReference type="ARBA" id="ARBA00023010"/>
    </source>
</evidence>
<evidence type="ECO:0000313" key="13">
    <source>
        <dbReference type="Proteomes" id="UP001272052"/>
    </source>
</evidence>
<keyword evidence="7 9" id="KW-0811">Translocation</keyword>
<dbReference type="HAMAP" id="MF_01463_A">
    <property type="entry name" value="SecD_A"/>
    <property type="match status" value="1"/>
</dbReference>
<feature type="transmembrane region" description="Helical" evidence="9">
    <location>
        <begin position="501"/>
        <end position="524"/>
    </location>
</feature>
<dbReference type="Gene3D" id="3.30.70.3220">
    <property type="match status" value="1"/>
</dbReference>
<dbReference type="InterPro" id="IPR048634">
    <property type="entry name" value="SecD_SecF_C"/>
</dbReference>
<keyword evidence="8 9" id="KW-0472">Membrane</keyword>
<evidence type="ECO:0000256" key="4">
    <source>
        <dbReference type="ARBA" id="ARBA00022692"/>
    </source>
</evidence>
<feature type="transmembrane region" description="Helical" evidence="9">
    <location>
        <begin position="16"/>
        <end position="37"/>
    </location>
</feature>
<dbReference type="Pfam" id="PF02355">
    <property type="entry name" value="SecD_SecF_C"/>
    <property type="match status" value="1"/>
</dbReference>
<evidence type="ECO:0000256" key="5">
    <source>
        <dbReference type="ARBA" id="ARBA00022927"/>
    </source>
</evidence>
<dbReference type="RefSeq" id="WP_318786544.1">
    <property type="nucleotide sequence ID" value="NZ_JAWDKC010000032.1"/>
</dbReference>
<keyword evidence="2 9" id="KW-0813">Transport</keyword>
<feature type="transmembrane region" description="Helical" evidence="9">
    <location>
        <begin position="458"/>
        <end position="480"/>
    </location>
</feature>
<dbReference type="NCBIfam" id="NF006217">
    <property type="entry name" value="PRK08343.1-3"/>
    <property type="match status" value="1"/>
</dbReference>
<comment type="caution">
    <text evidence="12">The sequence shown here is derived from an EMBL/GenBank/DDBJ whole genome shotgun (WGS) entry which is preliminary data.</text>
</comment>
<keyword evidence="5 9" id="KW-0653">Protein transport</keyword>
<dbReference type="InterPro" id="IPR022813">
    <property type="entry name" value="SecD/SecF_arch_bac"/>
</dbReference>
<keyword evidence="13" id="KW-1185">Reference proteome</keyword>
<organism evidence="12 13">
    <name type="scientific">Methanimicrococcus hacksteinii</name>
    <dbReference type="NCBI Taxonomy" id="3028293"/>
    <lineage>
        <taxon>Archaea</taxon>
        <taxon>Methanobacteriati</taxon>
        <taxon>Methanobacteriota</taxon>
        <taxon>Stenosarchaea group</taxon>
        <taxon>Methanomicrobia</taxon>
        <taxon>Methanosarcinales</taxon>
        <taxon>Methanosarcinaceae</taxon>
        <taxon>Methanimicrococcus</taxon>
    </lineage>
</organism>
<gene>
    <name evidence="9 12" type="primary">secD</name>
    <name evidence="12" type="ORF">MmiAt1_17170</name>
</gene>
<reference evidence="12 13" key="1">
    <citation type="submission" date="2023-06" db="EMBL/GenBank/DDBJ databases">
        <title>Genome sequence of Methanimicrococcus sp. At1.</title>
        <authorList>
            <person name="Protasov E."/>
            <person name="Platt K."/>
            <person name="Poehlein A."/>
            <person name="Daniel R."/>
            <person name="Brune A."/>
        </authorList>
    </citation>
    <scope>NUCLEOTIDE SEQUENCE [LARGE SCALE GENOMIC DNA]</scope>
    <source>
        <strain evidence="12 13">At1</strain>
    </source>
</reference>
<keyword evidence="6 9" id="KW-1133">Transmembrane helix</keyword>
<evidence type="ECO:0000256" key="6">
    <source>
        <dbReference type="ARBA" id="ARBA00022989"/>
    </source>
</evidence>
<sequence length="569" mass="60501">MIEEKKDKPLYKDYKVIMLVAALLIAVAAIFVPIGPWSSDKGMTNIHYGLDIEGGSTIYLKLNGAVAQVDAAPRDIVKMMAASEFKDGIEIVSSTVFDNGSAYVTFRTAEPVNKTRLEYLFGTNDIHVSTTGGSSQVNVTSSKVGFITSYLSHVYNTEVVPYALSNGTEYEIRTATNSGELSGHMQAVGGSILKDSAGNLLYRDGTTQETVQTTIDVLNSKLGNGLGVKDLPIRSIGDEYIQIDFAGVDLADARKLVETPGKFEIRIQTAGTESAHVLYGDSIESVGVVGQDPSTGAYYVPFTLNEAGARALQQVAVSTGATVNPNMHPLAMMLDGDIVYNAPLSQSAASQLNSQPIYSWQAGTSSREEAQTLQIHLRAGALPVNVEIVSAGQVDATLGQGFLRGAILAGLIAILAVALVIYNHYRRPEIVIPMVATSISEVVMLLGLAVIIGQELDLASIAGIIAVIGTGIDHLVIITEEVVHEGKMPSEKVYSSRIGKAFMIIFGAAATTVIAMSPLVFLGFGTLKGFAIVTIAGVFIGVLIARPAYAAVLKYLLTRRGMVDEKMTE</sequence>
<comment type="function">
    <text evidence="9">Involved in protein export.</text>
</comment>
<evidence type="ECO:0000256" key="1">
    <source>
        <dbReference type="ARBA" id="ARBA00004651"/>
    </source>
</evidence>
<comment type="subcellular location">
    <subcellularLocation>
        <location evidence="1 9">Cell membrane</location>
        <topology evidence="1 9">Multi-pass membrane protein</topology>
    </subcellularLocation>
</comment>
<feature type="transmembrane region" description="Helical" evidence="9">
    <location>
        <begin position="530"/>
        <end position="557"/>
    </location>
</feature>
<dbReference type="Proteomes" id="UP001272052">
    <property type="component" value="Unassembled WGS sequence"/>
</dbReference>
<keyword evidence="4 9" id="KW-0812">Transmembrane</keyword>
<evidence type="ECO:0000256" key="2">
    <source>
        <dbReference type="ARBA" id="ARBA00022448"/>
    </source>
</evidence>
<evidence type="ECO:0000259" key="10">
    <source>
        <dbReference type="Pfam" id="PF02355"/>
    </source>
</evidence>
<dbReference type="Gene3D" id="1.20.1640.10">
    <property type="entry name" value="Multidrug efflux transporter AcrB transmembrane domain"/>
    <property type="match status" value="1"/>
</dbReference>
<keyword evidence="3 9" id="KW-1003">Cell membrane</keyword>
<feature type="transmembrane region" description="Helical" evidence="9">
    <location>
        <begin position="430"/>
        <end position="452"/>
    </location>
</feature>
<dbReference type="PANTHER" id="PTHR30081">
    <property type="entry name" value="PROTEIN-EXPORT MEMBRANE PROTEIN SEC"/>
    <property type="match status" value="1"/>
</dbReference>
<dbReference type="PANTHER" id="PTHR30081:SF1">
    <property type="entry name" value="PROTEIN TRANSLOCASE SUBUNIT SECD"/>
    <property type="match status" value="1"/>
</dbReference>
<feature type="domain" description="Protein export membrane protein SecD/SecF C-terminal" evidence="10">
    <location>
        <begin position="385"/>
        <end position="543"/>
    </location>
</feature>
<dbReference type="InterPro" id="IPR024912">
    <property type="entry name" value="SecD_arc"/>
</dbReference>
<proteinExistence type="inferred from homology"/>
<feature type="transmembrane region" description="Helical" evidence="9">
    <location>
        <begin position="402"/>
        <end position="423"/>
    </location>
</feature>
<dbReference type="EMBL" id="JAWDKC010000032">
    <property type="protein sequence ID" value="MDV0446104.1"/>
    <property type="molecule type" value="Genomic_DNA"/>
</dbReference>
<evidence type="ECO:0000256" key="3">
    <source>
        <dbReference type="ARBA" id="ARBA00022475"/>
    </source>
</evidence>
<dbReference type="Pfam" id="PF22599">
    <property type="entry name" value="SecDF_P1_head"/>
    <property type="match status" value="1"/>
</dbReference>
<feature type="domain" description="SecDF P1 head subdomain" evidence="11">
    <location>
        <begin position="273"/>
        <end position="384"/>
    </location>
</feature>
<evidence type="ECO:0000256" key="9">
    <source>
        <dbReference type="HAMAP-Rule" id="MF_01463"/>
    </source>
</evidence>
<comment type="subunit">
    <text evidence="9">Part of the protein translocation apparatus. Forms a complex with SecF.</text>
</comment>
<dbReference type="SUPFAM" id="SSF82866">
    <property type="entry name" value="Multidrug efflux transporter AcrB transmembrane domain"/>
    <property type="match status" value="1"/>
</dbReference>
<evidence type="ECO:0000259" key="11">
    <source>
        <dbReference type="Pfam" id="PF22599"/>
    </source>
</evidence>
<dbReference type="InterPro" id="IPR054384">
    <property type="entry name" value="SecDF_P1_head"/>
</dbReference>